<comment type="caution">
    <text evidence="3">The sequence shown here is derived from an EMBL/GenBank/DDBJ whole genome shotgun (WGS) entry which is preliminary data.</text>
</comment>
<keyword evidence="3" id="KW-0649">Protein kinase inhibitor</keyword>
<accession>A0AAV7Y763</accession>
<dbReference type="PROSITE" id="PS50088">
    <property type="entry name" value="ANK_REPEAT"/>
    <property type="match status" value="2"/>
</dbReference>
<feature type="compositionally biased region" description="Acidic residues" evidence="2">
    <location>
        <begin position="526"/>
        <end position="544"/>
    </location>
</feature>
<evidence type="ECO:0000313" key="4">
    <source>
        <dbReference type="Proteomes" id="UP001146793"/>
    </source>
</evidence>
<dbReference type="GO" id="GO:0004860">
    <property type="term" value="F:protein kinase inhibitor activity"/>
    <property type="evidence" value="ECO:0007669"/>
    <property type="project" value="UniProtKB-KW"/>
</dbReference>
<feature type="compositionally biased region" description="Low complexity" evidence="2">
    <location>
        <begin position="705"/>
        <end position="724"/>
    </location>
</feature>
<dbReference type="SUPFAM" id="SSF56112">
    <property type="entry name" value="Protein kinase-like (PK-like)"/>
    <property type="match status" value="1"/>
</dbReference>
<feature type="region of interest" description="Disordered" evidence="2">
    <location>
        <begin position="278"/>
        <end position="307"/>
    </location>
</feature>
<evidence type="ECO:0000256" key="1">
    <source>
        <dbReference type="PROSITE-ProRule" id="PRU00023"/>
    </source>
</evidence>
<name>A0AAV7Y763_9EUKA</name>
<protein>
    <submittedName>
        <fullName evidence="3">Cyclin-dependent kinase inhibitor 2c</fullName>
    </submittedName>
</protein>
<dbReference type="PANTHER" id="PTHR24118">
    <property type="entry name" value="POTE ANKYRIN DOMAIN"/>
    <property type="match status" value="1"/>
</dbReference>
<reference evidence="3" key="1">
    <citation type="submission" date="2022-08" db="EMBL/GenBank/DDBJ databases">
        <title>Novel sulphate-reducing endosymbionts in the free-living metamonad Anaeramoeba.</title>
        <authorList>
            <person name="Jerlstrom-Hultqvist J."/>
            <person name="Cepicka I."/>
            <person name="Gallot-Lavallee L."/>
            <person name="Salas-Leiva D."/>
            <person name="Curtis B.A."/>
            <person name="Zahonova K."/>
            <person name="Pipaliya S."/>
            <person name="Dacks J."/>
            <person name="Roger A.J."/>
        </authorList>
    </citation>
    <scope>NUCLEOTIDE SEQUENCE</scope>
    <source>
        <strain evidence="3">Busselton2</strain>
    </source>
</reference>
<dbReference type="Pfam" id="PF00023">
    <property type="entry name" value="Ank"/>
    <property type="match status" value="1"/>
</dbReference>
<proteinExistence type="predicted"/>
<dbReference type="Gene3D" id="1.25.40.20">
    <property type="entry name" value="Ankyrin repeat-containing domain"/>
    <property type="match status" value="2"/>
</dbReference>
<dbReference type="PROSITE" id="PS50297">
    <property type="entry name" value="ANK_REP_REGION"/>
    <property type="match status" value="2"/>
</dbReference>
<dbReference type="Proteomes" id="UP001146793">
    <property type="component" value="Unassembled WGS sequence"/>
</dbReference>
<dbReference type="InterPro" id="IPR011009">
    <property type="entry name" value="Kinase-like_dom_sf"/>
</dbReference>
<feature type="repeat" description="ANK" evidence="1">
    <location>
        <begin position="306"/>
        <end position="338"/>
    </location>
</feature>
<dbReference type="EMBL" id="JANTQA010000072">
    <property type="protein sequence ID" value="KAJ3424391.1"/>
    <property type="molecule type" value="Genomic_DNA"/>
</dbReference>
<keyword evidence="1" id="KW-0040">ANK repeat</keyword>
<dbReference type="SUPFAM" id="SSF48403">
    <property type="entry name" value="Ankyrin repeat"/>
    <property type="match status" value="1"/>
</dbReference>
<evidence type="ECO:0000313" key="3">
    <source>
        <dbReference type="EMBL" id="KAJ3424391.1"/>
    </source>
</evidence>
<feature type="compositionally biased region" description="Basic and acidic residues" evidence="2">
    <location>
        <begin position="278"/>
        <end position="288"/>
    </location>
</feature>
<dbReference type="Gene3D" id="1.10.510.10">
    <property type="entry name" value="Transferase(Phosphotransferase) domain 1"/>
    <property type="match status" value="1"/>
</dbReference>
<evidence type="ECO:0000256" key="2">
    <source>
        <dbReference type="SAM" id="MobiDB-lite"/>
    </source>
</evidence>
<organism evidence="3 4">
    <name type="scientific">Anaeramoeba flamelloides</name>
    <dbReference type="NCBI Taxonomy" id="1746091"/>
    <lineage>
        <taxon>Eukaryota</taxon>
        <taxon>Metamonada</taxon>
        <taxon>Anaeramoebidae</taxon>
        <taxon>Anaeramoeba</taxon>
    </lineage>
</organism>
<feature type="repeat" description="ANK" evidence="1">
    <location>
        <begin position="115"/>
        <end position="147"/>
    </location>
</feature>
<dbReference type="InterPro" id="IPR002110">
    <property type="entry name" value="Ankyrin_rpt"/>
</dbReference>
<dbReference type="SMART" id="SM00248">
    <property type="entry name" value="ANK"/>
    <property type="match status" value="4"/>
</dbReference>
<gene>
    <name evidence="3" type="ORF">M0812_29111</name>
</gene>
<feature type="compositionally biased region" description="Basic and acidic residues" evidence="2">
    <location>
        <begin position="485"/>
        <end position="508"/>
    </location>
</feature>
<feature type="region of interest" description="Disordered" evidence="2">
    <location>
        <begin position="485"/>
        <end position="545"/>
    </location>
</feature>
<dbReference type="InterPro" id="IPR036770">
    <property type="entry name" value="Ankyrin_rpt-contain_sf"/>
</dbReference>
<sequence>MSVELEKRINEFHKITKKSLKFSLEYLNKHSFDLDEALRSYLKPKEEEMIRSHFLTLVCQDDRKGLDEYLEKEKPKEEEVRSAIFSSISSLDIKMLKYLIEKVNIGTLNFQDPKTGLSPLHLSASLCRLEMVELLLSNGSDPWFLDHEGRLSNNVTKSYKCKTLICLKQKDVESSIIPTIELLQLLEGGDLKSIDKKTVHQMFHKLATFDSTRIYEHQTIIKTSGILSLFDAYGYKLIHRAIEYNNFSLVEFLLKVNKNEIHEKTKLVALTNSKMKKNNNEEDKKQQIEEIQEEEEEEEENNNKRKNKSPLQIAIENGNLLIVALLLINGANEKIIKKEKINDPFIKYLLNCFEENKKQSKFSYDNINNQKKFIDEQSILLKNIIPLSDLIFIKKIDHNSDLAYYKEKKVVVRRVWTNLSEGGVLQLKNKTLGKFITANQFDNLVNWYGTFIDFNENYIPAICCVYEYIEGVSLNKLINKLKTQKERNKEGTGKKNQNENEKEKEKGNRKGNGKGNGIEERRIEIEIEIEEGEEEDGEEGEEEETKFTLQNLFKIACEILKTARFMALNSIFHNNLKPEKIIINRNGTPKIIYTGKIGSSKYYFQRQTTTTSSIFPIYYSIGLIFWEIYSLKKIPNQLKNIEQLFQQFPTKDNLHEHEQDFRTIIRILLEPANFYGSNIPQLILNSEEKFLRWSQEAEKILNNENSADGGNDKSSNNDDSNDSSVNSIIKNKTLFKHDFYSKDFLNFDIKYSTIEEQFQLLKLKKLSELNKKNLTFLIYLNDFLQFIKENPRNIPSIELKIGQLYRNLSELDINTDEPSDFLGVLFQCSIDPEELECGEDFDSNLFIATIEEVFFSENTNENEFYF</sequence>
<dbReference type="PANTHER" id="PTHR24118:SF99">
    <property type="entry name" value="POTE ANKYRIN DOMAIN FAMILY MEMBER 3C-RELATED"/>
    <property type="match status" value="1"/>
</dbReference>
<dbReference type="AlphaFoldDB" id="A0AAV7Y763"/>
<feature type="region of interest" description="Disordered" evidence="2">
    <location>
        <begin position="702"/>
        <end position="724"/>
    </location>
</feature>
<feature type="compositionally biased region" description="Acidic residues" evidence="2">
    <location>
        <begin position="290"/>
        <end position="300"/>
    </location>
</feature>